<dbReference type="Proteomes" id="UP000000305">
    <property type="component" value="Unassembled WGS sequence"/>
</dbReference>
<sequence>MPSRRTVLNKTFALTSQQHEGTVTLLDVRAEVRKIPAQVTRREGHVEYATPSRYHQDQVVEICDELLELEGNRVQNNAPAKREEINEEIGDQSSSENEEADQNENPSREPTSEDSDATEINEDLPYYSPENRSPPYSRSTRRNLPSPTPPGSNQMENIHSTTLVFRSEEDYQRHRQKLIRRYNRACMNLYYKYEFQARKLRRARRQHY</sequence>
<proteinExistence type="predicted"/>
<evidence type="ECO:0000313" key="3">
    <source>
        <dbReference type="Proteomes" id="UP000000305"/>
    </source>
</evidence>
<dbReference type="KEGG" id="dpx:DAPPUDRAFT_115615"/>
<gene>
    <name evidence="2" type="ORF">DAPPUDRAFT_115615</name>
</gene>
<feature type="region of interest" description="Disordered" evidence="1">
    <location>
        <begin position="74"/>
        <end position="157"/>
    </location>
</feature>
<protein>
    <submittedName>
        <fullName evidence="2">Uncharacterized protein</fullName>
    </submittedName>
</protein>
<reference evidence="2 3" key="1">
    <citation type="journal article" date="2011" name="Science">
        <title>The ecoresponsive genome of Daphnia pulex.</title>
        <authorList>
            <person name="Colbourne J.K."/>
            <person name="Pfrender M.E."/>
            <person name="Gilbert D."/>
            <person name="Thomas W.K."/>
            <person name="Tucker A."/>
            <person name="Oakley T.H."/>
            <person name="Tokishita S."/>
            <person name="Aerts A."/>
            <person name="Arnold G.J."/>
            <person name="Basu M.K."/>
            <person name="Bauer D.J."/>
            <person name="Caceres C.E."/>
            <person name="Carmel L."/>
            <person name="Casola C."/>
            <person name="Choi J.H."/>
            <person name="Detter J.C."/>
            <person name="Dong Q."/>
            <person name="Dusheyko S."/>
            <person name="Eads B.D."/>
            <person name="Frohlich T."/>
            <person name="Geiler-Samerotte K.A."/>
            <person name="Gerlach D."/>
            <person name="Hatcher P."/>
            <person name="Jogdeo S."/>
            <person name="Krijgsveld J."/>
            <person name="Kriventseva E.V."/>
            <person name="Kultz D."/>
            <person name="Laforsch C."/>
            <person name="Lindquist E."/>
            <person name="Lopez J."/>
            <person name="Manak J.R."/>
            <person name="Muller J."/>
            <person name="Pangilinan J."/>
            <person name="Patwardhan R.P."/>
            <person name="Pitluck S."/>
            <person name="Pritham E.J."/>
            <person name="Rechtsteiner A."/>
            <person name="Rho M."/>
            <person name="Rogozin I.B."/>
            <person name="Sakarya O."/>
            <person name="Salamov A."/>
            <person name="Schaack S."/>
            <person name="Shapiro H."/>
            <person name="Shiga Y."/>
            <person name="Skalitzky C."/>
            <person name="Smith Z."/>
            <person name="Souvorov A."/>
            <person name="Sung W."/>
            <person name="Tang Z."/>
            <person name="Tsuchiya D."/>
            <person name="Tu H."/>
            <person name="Vos H."/>
            <person name="Wang M."/>
            <person name="Wolf Y.I."/>
            <person name="Yamagata H."/>
            <person name="Yamada T."/>
            <person name="Ye Y."/>
            <person name="Shaw J.R."/>
            <person name="Andrews J."/>
            <person name="Crease T.J."/>
            <person name="Tang H."/>
            <person name="Lucas S.M."/>
            <person name="Robertson H.M."/>
            <person name="Bork P."/>
            <person name="Koonin E.V."/>
            <person name="Zdobnov E.M."/>
            <person name="Grigoriev I.V."/>
            <person name="Lynch M."/>
            <person name="Boore J.L."/>
        </authorList>
    </citation>
    <scope>NUCLEOTIDE SEQUENCE [LARGE SCALE GENOMIC DNA]</scope>
</reference>
<keyword evidence="3" id="KW-1185">Reference proteome</keyword>
<dbReference type="PhylomeDB" id="E9HM01"/>
<feature type="compositionally biased region" description="Acidic residues" evidence="1">
    <location>
        <begin position="112"/>
        <end position="122"/>
    </location>
</feature>
<accession>E9HM01</accession>
<dbReference type="AlphaFoldDB" id="E9HM01"/>
<evidence type="ECO:0000256" key="1">
    <source>
        <dbReference type="SAM" id="MobiDB-lite"/>
    </source>
</evidence>
<dbReference type="InParanoid" id="E9HM01"/>
<dbReference type="EMBL" id="GL732683">
    <property type="protein sequence ID" value="EFX67236.1"/>
    <property type="molecule type" value="Genomic_DNA"/>
</dbReference>
<feature type="compositionally biased region" description="Polar residues" evidence="1">
    <location>
        <begin position="130"/>
        <end position="157"/>
    </location>
</feature>
<name>E9HM01_DAPPU</name>
<dbReference type="HOGENOM" id="CLU_060000_1_0_1"/>
<feature type="compositionally biased region" description="Acidic residues" evidence="1">
    <location>
        <begin position="85"/>
        <end position="102"/>
    </location>
</feature>
<evidence type="ECO:0000313" key="2">
    <source>
        <dbReference type="EMBL" id="EFX67236.1"/>
    </source>
</evidence>
<organism evidence="2 3">
    <name type="scientific">Daphnia pulex</name>
    <name type="common">Water flea</name>
    <dbReference type="NCBI Taxonomy" id="6669"/>
    <lineage>
        <taxon>Eukaryota</taxon>
        <taxon>Metazoa</taxon>
        <taxon>Ecdysozoa</taxon>
        <taxon>Arthropoda</taxon>
        <taxon>Crustacea</taxon>
        <taxon>Branchiopoda</taxon>
        <taxon>Diplostraca</taxon>
        <taxon>Cladocera</taxon>
        <taxon>Anomopoda</taxon>
        <taxon>Daphniidae</taxon>
        <taxon>Daphnia</taxon>
    </lineage>
</organism>